<sequence>MSINWNNIRAIEGQREGFEELICQLAGQEKINDQMKFFRIGKPDAGKECYWELNNGNIHCWQAKYFTNSLSDSQWTQIDKSVRTAIDHHPTLIKYYVAIPVDRPDGKSRGKSMLQKWKDHVTLWKKYASSKKMEVNFEYWGKHELETRLRKPENEGLIYYFFNERELSDSWFDLKNQESIDALGGRYTPEINFSLPFLNFHNGFTRDQKFTFQINGYYETILEKHRRIHLRSKKEDLEKEITLIDSAVSTFRNVYERTSFSGISNIPYEDLKIELDNIKELVYEISEKLYGWQKEVEDDKERKGEKIDYNARAFSGELHELHKLSIALDDFHDFLGSEVCILANKPFLVLVGPAGIGKSHALADIVTERQRNSMTSLFLLGENFSTNEMPWTQILRNQLRFVGNEDAFLGAVNAKAESQQSRILFIIDALNEGNGRYIWPKKLKSFIRTFEKYPWLGLIVSIRDSFEDLVAPEKDLDSVATRLYHPGFESLEYEASIHFFKHFQITPPGSPLLRPEFQNPLFLKLFCEGLYRKGLNQIPDGYQGITAIIDNYIEGVEEKLAQPDQLHYDIKLKLLQKAIKEILLRMIEEENDHISYLIGDEIVSKVFEGKCSSIDKQYLKCLISEGIINEDLYWKNQHHYEGIHFAYQRFQDHLIISALLDKYFDSNYPEKSFESGPLRALLKDENEVIFNRHFLEALSIQIPERINKELYEVVPDLAYYNATAIAFINSLIWRRKDTIGDNSLKYVNEVIVKNETLFHRFLDMSISMALKPDFYFNADRLHHNLYNKSLAERDAFWTTWLQNKYGENSSHNSVKRLIDWAWSEYPKEEIDEESIRLAAIMLAWFLSSSNRYLRDASTKALVSLLQNRISVLQKVLQQFENINDPYIYERLYAVAYGCTLGTKNHHSIISLSKYIYKIVFDEKYVYPHILLRDYARGVIEYAISLNLKLSININKIRPPYKSKLPSNLPTIEEIDSKYKPEDNDGIYGGIKWGATAILHSMTTEYGRGGGYGDFGRYVFQSALSNWDVNYDALSNYAIQRIFELGYDPEIFTNFDLQQGSGRSSGNLERIGKKYQWLAFYEILAVVSDNCNLIDESSNPWSKNKQFSEYEGPWNPYVRDIDPTILLKSISSNNYINKIEKEPWWVNQNYKSWEGDFESWKKKSSDFPEIIDLLTVKDSNEVEWINLAETIEWEEPKKVGEDKFSAKGKRIWYDIGSWLVTKKELSKILREKEAENSWKYWFPSVPTRYQVFSREFYWSPASIFFQANQYAGGDSMPRQLENRKSGKIIAEAFHTALNFHWEEEYDCSKVSNISYFKPSVFIALRLKQSDREGEYLNVKNELVCFDPSVYEEGPSCLLIRKDHLINFLKESELNLIWIVRGEKQILTNDFKNAPNFDNQIAGLYYLDQKGEIQGESQIFFTNYDKEQ</sequence>
<name>A0A1X7J5K9_9BACT</name>
<evidence type="ECO:0008006" key="3">
    <source>
        <dbReference type="Google" id="ProtNLM"/>
    </source>
</evidence>
<dbReference type="STRING" id="1028.SAMN05661096_01287"/>
<protein>
    <recommendedName>
        <fullName evidence="3">ATP-binding protein</fullName>
    </recommendedName>
</protein>
<organism evidence="1 2">
    <name type="scientific">Marivirga sericea</name>
    <dbReference type="NCBI Taxonomy" id="1028"/>
    <lineage>
        <taxon>Bacteria</taxon>
        <taxon>Pseudomonadati</taxon>
        <taxon>Bacteroidota</taxon>
        <taxon>Cytophagia</taxon>
        <taxon>Cytophagales</taxon>
        <taxon>Marivirgaceae</taxon>
        <taxon>Marivirga</taxon>
    </lineage>
</organism>
<accession>A0A1X7J5K9</accession>
<keyword evidence="2" id="KW-1185">Reference proteome</keyword>
<evidence type="ECO:0000313" key="1">
    <source>
        <dbReference type="EMBL" id="SMG22660.1"/>
    </source>
</evidence>
<dbReference type="OrthoDB" id="9757917at2"/>
<reference evidence="2" key="1">
    <citation type="submission" date="2017-04" db="EMBL/GenBank/DDBJ databases">
        <authorList>
            <person name="Varghese N."/>
            <person name="Submissions S."/>
        </authorList>
    </citation>
    <scope>NUCLEOTIDE SEQUENCE [LARGE SCALE GENOMIC DNA]</scope>
    <source>
        <strain evidence="2">DSM 4125</strain>
    </source>
</reference>
<gene>
    <name evidence="1" type="ORF">SAMN05661096_01287</name>
</gene>
<dbReference type="Proteomes" id="UP000193804">
    <property type="component" value="Unassembled WGS sequence"/>
</dbReference>
<dbReference type="EMBL" id="FXAW01000002">
    <property type="protein sequence ID" value="SMG22660.1"/>
    <property type="molecule type" value="Genomic_DNA"/>
</dbReference>
<evidence type="ECO:0000313" key="2">
    <source>
        <dbReference type="Proteomes" id="UP000193804"/>
    </source>
</evidence>
<proteinExistence type="predicted"/>
<dbReference type="RefSeq" id="WP_085516251.1">
    <property type="nucleotide sequence ID" value="NZ_FXAW01000002.1"/>
</dbReference>